<proteinExistence type="predicted"/>
<reference evidence="2" key="1">
    <citation type="submission" date="2022-11" db="EMBL/GenBank/DDBJ databases">
        <authorList>
            <person name="Petersen C."/>
        </authorList>
    </citation>
    <scope>NUCLEOTIDE SEQUENCE</scope>
    <source>
        <strain evidence="2">IBT 30069</strain>
    </source>
</reference>
<dbReference type="Pfam" id="PF01612">
    <property type="entry name" value="DNA_pol_A_exo1"/>
    <property type="match status" value="1"/>
</dbReference>
<dbReference type="Proteomes" id="UP001149165">
    <property type="component" value="Unassembled WGS sequence"/>
</dbReference>
<comment type="caution">
    <text evidence="2">The sequence shown here is derived from an EMBL/GenBank/DDBJ whole genome shotgun (WGS) entry which is preliminary data.</text>
</comment>
<dbReference type="InterPro" id="IPR036397">
    <property type="entry name" value="RNaseH_sf"/>
</dbReference>
<dbReference type="SUPFAM" id="SSF53098">
    <property type="entry name" value="Ribonuclease H-like"/>
    <property type="match status" value="1"/>
</dbReference>
<dbReference type="GO" id="GO:0003676">
    <property type="term" value="F:nucleic acid binding"/>
    <property type="evidence" value="ECO:0007669"/>
    <property type="project" value="InterPro"/>
</dbReference>
<name>A0A9W9FV90_9EURO</name>
<dbReference type="GO" id="GO:0008408">
    <property type="term" value="F:3'-5' exonuclease activity"/>
    <property type="evidence" value="ECO:0007669"/>
    <property type="project" value="InterPro"/>
</dbReference>
<feature type="domain" description="3'-5' exonuclease" evidence="1">
    <location>
        <begin position="67"/>
        <end position="221"/>
    </location>
</feature>
<accession>A0A9W9FV90</accession>
<dbReference type="OrthoDB" id="26838at2759"/>
<evidence type="ECO:0000313" key="3">
    <source>
        <dbReference type="Proteomes" id="UP001149165"/>
    </source>
</evidence>
<dbReference type="PANTHER" id="PTHR43040:SF1">
    <property type="entry name" value="RIBONUCLEASE D"/>
    <property type="match status" value="1"/>
</dbReference>
<keyword evidence="3" id="KW-1185">Reference proteome</keyword>
<gene>
    <name evidence="2" type="ORF">N7456_003771</name>
</gene>
<reference evidence="2" key="2">
    <citation type="journal article" date="2023" name="IMA Fungus">
        <title>Comparative genomic study of the Penicillium genus elucidates a diverse pangenome and 15 lateral gene transfer events.</title>
        <authorList>
            <person name="Petersen C."/>
            <person name="Sorensen T."/>
            <person name="Nielsen M.R."/>
            <person name="Sondergaard T.E."/>
            <person name="Sorensen J.L."/>
            <person name="Fitzpatrick D.A."/>
            <person name="Frisvad J.C."/>
            <person name="Nielsen K.L."/>
        </authorList>
    </citation>
    <scope>NUCLEOTIDE SEQUENCE</scope>
    <source>
        <strain evidence="2">IBT 30069</strain>
    </source>
</reference>
<protein>
    <recommendedName>
        <fullName evidence="1">3'-5' exonuclease domain-containing protein</fullName>
    </recommendedName>
</protein>
<evidence type="ECO:0000259" key="1">
    <source>
        <dbReference type="Pfam" id="PF01612"/>
    </source>
</evidence>
<dbReference type="GO" id="GO:0006139">
    <property type="term" value="P:nucleobase-containing compound metabolic process"/>
    <property type="evidence" value="ECO:0007669"/>
    <property type="project" value="InterPro"/>
</dbReference>
<dbReference type="Gene3D" id="3.30.420.10">
    <property type="entry name" value="Ribonuclease H-like superfamily/Ribonuclease H"/>
    <property type="match status" value="1"/>
</dbReference>
<sequence length="299" mass="34212">MASMSYRDLTEPKALLVDSVPCLLSMINAIFDSTIDAPLLCIDIKETRPGDHRLSSILTLYLLPTRRLYLIDLFTLEAKAFSTLDSHGRSLKSILEAKDIPKVIFDCRPDVGLLWNHYEVSLDNVIDLQIMELSAGLNFSPFVDHHLQSLALCIHQSEKITPEEQAAWRSTKRDSQSLFNDDWNCRLSSLTTSPLWQDVVKSCAGDVVLLSHLYEEYEAKLDTPREKLWKLYTLALMEERIRNSKLEGYERIKNDDLPWSRAAFDLAAWQLAPPQNAPQITESYLSSLNELLISSWLQR</sequence>
<dbReference type="InterPro" id="IPR002562">
    <property type="entry name" value="3'-5'_exonuclease_dom"/>
</dbReference>
<evidence type="ECO:0000313" key="2">
    <source>
        <dbReference type="EMBL" id="KAJ5107096.1"/>
    </source>
</evidence>
<dbReference type="InterPro" id="IPR012337">
    <property type="entry name" value="RNaseH-like_sf"/>
</dbReference>
<dbReference type="AlphaFoldDB" id="A0A9W9FV90"/>
<dbReference type="EMBL" id="JAPQKH010000003">
    <property type="protein sequence ID" value="KAJ5107096.1"/>
    <property type="molecule type" value="Genomic_DNA"/>
</dbReference>
<organism evidence="2 3">
    <name type="scientific">Penicillium angulare</name>
    <dbReference type="NCBI Taxonomy" id="116970"/>
    <lineage>
        <taxon>Eukaryota</taxon>
        <taxon>Fungi</taxon>
        <taxon>Dikarya</taxon>
        <taxon>Ascomycota</taxon>
        <taxon>Pezizomycotina</taxon>
        <taxon>Eurotiomycetes</taxon>
        <taxon>Eurotiomycetidae</taxon>
        <taxon>Eurotiales</taxon>
        <taxon>Aspergillaceae</taxon>
        <taxon>Penicillium</taxon>
    </lineage>
</organism>
<dbReference type="PANTHER" id="PTHR43040">
    <property type="entry name" value="RIBONUCLEASE D"/>
    <property type="match status" value="1"/>
</dbReference>